<evidence type="ECO:0000256" key="3">
    <source>
        <dbReference type="ARBA" id="ARBA00023163"/>
    </source>
</evidence>
<evidence type="ECO:0000313" key="6">
    <source>
        <dbReference type="EMBL" id="GAA0617071.1"/>
    </source>
</evidence>
<dbReference type="PRINTS" id="PR00455">
    <property type="entry name" value="HTHTETR"/>
</dbReference>
<dbReference type="PANTHER" id="PTHR30055:SF234">
    <property type="entry name" value="HTH-TYPE TRANSCRIPTIONAL REGULATOR BETI"/>
    <property type="match status" value="1"/>
</dbReference>
<keyword evidence="2 4" id="KW-0238">DNA-binding</keyword>
<accession>A0ABN1GR74</accession>
<evidence type="ECO:0000313" key="7">
    <source>
        <dbReference type="Proteomes" id="UP001500957"/>
    </source>
</evidence>
<dbReference type="InterPro" id="IPR001647">
    <property type="entry name" value="HTH_TetR"/>
</dbReference>
<evidence type="ECO:0000259" key="5">
    <source>
        <dbReference type="PROSITE" id="PS50977"/>
    </source>
</evidence>
<gene>
    <name evidence="6" type="ORF">GCM10009547_19050</name>
</gene>
<comment type="caution">
    <text evidence="6">The sequence shown here is derived from an EMBL/GenBank/DDBJ whole genome shotgun (WGS) entry which is preliminary data.</text>
</comment>
<feature type="DNA-binding region" description="H-T-H motif" evidence="4">
    <location>
        <begin position="35"/>
        <end position="54"/>
    </location>
</feature>
<dbReference type="Pfam" id="PF00440">
    <property type="entry name" value="TetR_N"/>
    <property type="match status" value="1"/>
</dbReference>
<dbReference type="InterPro" id="IPR009057">
    <property type="entry name" value="Homeodomain-like_sf"/>
</dbReference>
<dbReference type="SUPFAM" id="SSF46689">
    <property type="entry name" value="Homeodomain-like"/>
    <property type="match status" value="1"/>
</dbReference>
<evidence type="ECO:0000256" key="2">
    <source>
        <dbReference type="ARBA" id="ARBA00023125"/>
    </source>
</evidence>
<name>A0ABN1GR74_9ACTN</name>
<dbReference type="Proteomes" id="UP001500957">
    <property type="component" value="Unassembled WGS sequence"/>
</dbReference>
<dbReference type="EMBL" id="BAAAHE010000014">
    <property type="protein sequence ID" value="GAA0617071.1"/>
    <property type="molecule type" value="Genomic_DNA"/>
</dbReference>
<keyword evidence="1" id="KW-0805">Transcription regulation</keyword>
<keyword evidence="7" id="KW-1185">Reference proteome</keyword>
<evidence type="ECO:0000256" key="1">
    <source>
        <dbReference type="ARBA" id="ARBA00023015"/>
    </source>
</evidence>
<feature type="domain" description="HTH tetR-type" evidence="5">
    <location>
        <begin position="12"/>
        <end position="72"/>
    </location>
</feature>
<organism evidence="6 7">
    <name type="scientific">Sporichthya brevicatena</name>
    <dbReference type="NCBI Taxonomy" id="171442"/>
    <lineage>
        <taxon>Bacteria</taxon>
        <taxon>Bacillati</taxon>
        <taxon>Actinomycetota</taxon>
        <taxon>Actinomycetes</taxon>
        <taxon>Sporichthyales</taxon>
        <taxon>Sporichthyaceae</taxon>
        <taxon>Sporichthya</taxon>
    </lineage>
</organism>
<protein>
    <recommendedName>
        <fullName evidence="5">HTH tetR-type domain-containing protein</fullName>
    </recommendedName>
</protein>
<dbReference type="PANTHER" id="PTHR30055">
    <property type="entry name" value="HTH-TYPE TRANSCRIPTIONAL REGULATOR RUTR"/>
    <property type="match status" value="1"/>
</dbReference>
<evidence type="ECO:0000256" key="4">
    <source>
        <dbReference type="PROSITE-ProRule" id="PRU00335"/>
    </source>
</evidence>
<proteinExistence type="predicted"/>
<dbReference type="Gene3D" id="1.10.357.10">
    <property type="entry name" value="Tetracycline Repressor, domain 2"/>
    <property type="match status" value="1"/>
</dbReference>
<dbReference type="PROSITE" id="PS50977">
    <property type="entry name" value="HTH_TETR_2"/>
    <property type="match status" value="1"/>
</dbReference>
<keyword evidence="3" id="KW-0804">Transcription</keyword>
<dbReference type="InterPro" id="IPR050109">
    <property type="entry name" value="HTH-type_TetR-like_transc_reg"/>
</dbReference>
<reference evidence="6 7" key="1">
    <citation type="journal article" date="2019" name="Int. J. Syst. Evol. Microbiol.">
        <title>The Global Catalogue of Microorganisms (GCM) 10K type strain sequencing project: providing services to taxonomists for standard genome sequencing and annotation.</title>
        <authorList>
            <consortium name="The Broad Institute Genomics Platform"/>
            <consortium name="The Broad Institute Genome Sequencing Center for Infectious Disease"/>
            <person name="Wu L."/>
            <person name="Ma J."/>
        </authorList>
    </citation>
    <scope>NUCLEOTIDE SEQUENCE [LARGE SCALE GENOMIC DNA]</scope>
    <source>
        <strain evidence="6 7">JCM 10671</strain>
    </source>
</reference>
<dbReference type="RefSeq" id="WP_344604006.1">
    <property type="nucleotide sequence ID" value="NZ_BAAAHE010000014.1"/>
</dbReference>
<sequence>MSTPPRRPAHRPSRRAVIVRTALELIAESQADAVTIADIAAAADMTPAAIYYHYASREAILIEGFQEVSKTYRAAIDAGVGRVQAGESVGVIAGEILTWAKSSPGARAYVLSGSGLSSAVEGVLRHDRIYAVEQFREAVKVARSSLKPAEYAVLAVALLSLIEAAVASMLTLDRARKGLSESRFRQEVESLAESIIHPPAA</sequence>